<dbReference type="EMBL" id="BAAARN010000004">
    <property type="protein sequence ID" value="GAA2738828.1"/>
    <property type="molecule type" value="Genomic_DNA"/>
</dbReference>
<dbReference type="RefSeq" id="WP_344195223.1">
    <property type="nucleotide sequence ID" value="NZ_BAAARN010000004.1"/>
</dbReference>
<dbReference type="PROSITE" id="PS51186">
    <property type="entry name" value="GNAT"/>
    <property type="match status" value="1"/>
</dbReference>
<accession>A0ABP6HDN1</accession>
<reference evidence="6" key="1">
    <citation type="journal article" date="2019" name="Int. J. Syst. Evol. Microbiol.">
        <title>The Global Catalogue of Microorganisms (GCM) 10K type strain sequencing project: providing services to taxonomists for standard genome sequencing and annotation.</title>
        <authorList>
            <consortium name="The Broad Institute Genomics Platform"/>
            <consortium name="The Broad Institute Genome Sequencing Center for Infectious Disease"/>
            <person name="Wu L."/>
            <person name="Ma J."/>
        </authorList>
    </citation>
    <scope>NUCLEOTIDE SEQUENCE [LARGE SCALE GENOMIC DNA]</scope>
    <source>
        <strain evidence="6">JCM 16378</strain>
    </source>
</reference>
<feature type="domain" description="N-acetyltransferase" evidence="4">
    <location>
        <begin position="51"/>
        <end position="198"/>
    </location>
</feature>
<proteinExistence type="predicted"/>
<dbReference type="PANTHER" id="PTHR43877:SF2">
    <property type="entry name" value="AMINOALKYLPHOSPHONATE N-ACETYLTRANSFERASE-RELATED"/>
    <property type="match status" value="1"/>
</dbReference>
<feature type="region of interest" description="Disordered" evidence="3">
    <location>
        <begin position="1"/>
        <end position="40"/>
    </location>
</feature>
<evidence type="ECO:0000313" key="6">
    <source>
        <dbReference type="Proteomes" id="UP001501326"/>
    </source>
</evidence>
<dbReference type="Gene3D" id="3.40.630.30">
    <property type="match status" value="1"/>
</dbReference>
<dbReference type="Pfam" id="PF00583">
    <property type="entry name" value="Acetyltransf_1"/>
    <property type="match status" value="1"/>
</dbReference>
<evidence type="ECO:0000259" key="4">
    <source>
        <dbReference type="PROSITE" id="PS51186"/>
    </source>
</evidence>
<organism evidence="5 6">
    <name type="scientific">Pedococcus aerophilus</name>
    <dbReference type="NCBI Taxonomy" id="436356"/>
    <lineage>
        <taxon>Bacteria</taxon>
        <taxon>Bacillati</taxon>
        <taxon>Actinomycetota</taxon>
        <taxon>Actinomycetes</taxon>
        <taxon>Micrococcales</taxon>
        <taxon>Intrasporangiaceae</taxon>
        <taxon>Pedococcus</taxon>
    </lineage>
</organism>
<evidence type="ECO:0000313" key="5">
    <source>
        <dbReference type="EMBL" id="GAA2738828.1"/>
    </source>
</evidence>
<feature type="compositionally biased region" description="Basic and acidic residues" evidence="3">
    <location>
        <begin position="27"/>
        <end position="40"/>
    </location>
</feature>
<dbReference type="InterPro" id="IPR000182">
    <property type="entry name" value="GNAT_dom"/>
</dbReference>
<keyword evidence="6" id="KW-1185">Reference proteome</keyword>
<dbReference type="PANTHER" id="PTHR43877">
    <property type="entry name" value="AMINOALKYLPHOSPHONATE N-ACETYLTRANSFERASE-RELATED-RELATED"/>
    <property type="match status" value="1"/>
</dbReference>
<comment type="caution">
    <text evidence="5">The sequence shown here is derived from an EMBL/GenBank/DDBJ whole genome shotgun (WGS) entry which is preliminary data.</text>
</comment>
<dbReference type="Proteomes" id="UP001501326">
    <property type="component" value="Unassembled WGS sequence"/>
</dbReference>
<evidence type="ECO:0000256" key="1">
    <source>
        <dbReference type="ARBA" id="ARBA00022679"/>
    </source>
</evidence>
<dbReference type="InterPro" id="IPR016181">
    <property type="entry name" value="Acyl_CoA_acyltransferase"/>
</dbReference>
<name>A0ABP6HDN1_9MICO</name>
<evidence type="ECO:0000256" key="2">
    <source>
        <dbReference type="ARBA" id="ARBA00023315"/>
    </source>
</evidence>
<keyword evidence="2" id="KW-0012">Acyltransferase</keyword>
<evidence type="ECO:0000256" key="3">
    <source>
        <dbReference type="SAM" id="MobiDB-lite"/>
    </source>
</evidence>
<gene>
    <name evidence="5" type="ORF">GCM10009867_31940</name>
</gene>
<sequence>MSASRTGPGGTRIETYAAGSAPADAPGRAEHPDRADRPDPADHLAGELARLLVDSVEHGASVGFLAPLALDEARDWWLSALADATAVVVIARTGDEVVGCVRVLPAPQANGRHRADIGKMLVHSGHRRRGIAGALLAAAEDVARGLGRTTLVLDTETGSDAERLYARAGWERVGEIPLFAGAADGTLISTTVFTKRLA</sequence>
<dbReference type="SUPFAM" id="SSF55729">
    <property type="entry name" value="Acyl-CoA N-acyltransferases (Nat)"/>
    <property type="match status" value="1"/>
</dbReference>
<keyword evidence="1" id="KW-0808">Transferase</keyword>
<protein>
    <submittedName>
        <fullName evidence="5">GNAT family N-acetyltransferase</fullName>
    </submittedName>
</protein>
<dbReference type="InterPro" id="IPR050832">
    <property type="entry name" value="Bact_Acetyltransf"/>
</dbReference>